<proteinExistence type="predicted"/>
<accession>X1D770</accession>
<evidence type="ECO:0000313" key="1">
    <source>
        <dbReference type="EMBL" id="GAG92321.1"/>
    </source>
</evidence>
<sequence length="69" mass="8179">MKMMECPKRKKGECIYPHDECDHASTYHKENEHCISQFNNSHINEAQCPDCIEYVEVEIDFISKEEMVL</sequence>
<name>X1D770_9ZZZZ</name>
<organism evidence="1">
    <name type="scientific">marine sediment metagenome</name>
    <dbReference type="NCBI Taxonomy" id="412755"/>
    <lineage>
        <taxon>unclassified sequences</taxon>
        <taxon>metagenomes</taxon>
        <taxon>ecological metagenomes</taxon>
    </lineage>
</organism>
<reference evidence="1" key="1">
    <citation type="journal article" date="2014" name="Front. Microbiol.">
        <title>High frequency of phylogenetically diverse reductive dehalogenase-homologous genes in deep subseafloor sedimentary metagenomes.</title>
        <authorList>
            <person name="Kawai M."/>
            <person name="Futagami T."/>
            <person name="Toyoda A."/>
            <person name="Takaki Y."/>
            <person name="Nishi S."/>
            <person name="Hori S."/>
            <person name="Arai W."/>
            <person name="Tsubouchi T."/>
            <person name="Morono Y."/>
            <person name="Uchiyama I."/>
            <person name="Ito T."/>
            <person name="Fujiyama A."/>
            <person name="Inagaki F."/>
            <person name="Takami H."/>
        </authorList>
    </citation>
    <scope>NUCLEOTIDE SEQUENCE</scope>
    <source>
        <strain evidence="1">Expedition CK06-06</strain>
    </source>
</reference>
<dbReference type="EMBL" id="BART01027374">
    <property type="protein sequence ID" value="GAG92321.1"/>
    <property type="molecule type" value="Genomic_DNA"/>
</dbReference>
<gene>
    <name evidence="1" type="ORF">S01H4_48539</name>
</gene>
<comment type="caution">
    <text evidence="1">The sequence shown here is derived from an EMBL/GenBank/DDBJ whole genome shotgun (WGS) entry which is preliminary data.</text>
</comment>
<protein>
    <submittedName>
        <fullName evidence="1">Uncharacterized protein</fullName>
    </submittedName>
</protein>
<dbReference type="AlphaFoldDB" id="X1D770"/>